<dbReference type="Pfam" id="PF02866">
    <property type="entry name" value="Ldh_1_C"/>
    <property type="match status" value="1"/>
</dbReference>
<reference evidence="5" key="1">
    <citation type="submission" date="2022-01" db="EMBL/GenBank/DDBJ databases">
        <authorList>
            <person name="King R."/>
        </authorList>
    </citation>
    <scope>NUCLEOTIDE SEQUENCE</scope>
</reference>
<name>A0A9P0HRM7_NEZVI</name>
<dbReference type="AlphaFoldDB" id="A0A9P0HRM7"/>
<proteinExistence type="inferred from homology"/>
<gene>
    <name evidence="5" type="ORF">NEZAVI_LOCUS14417</name>
</gene>
<protein>
    <recommendedName>
        <fullName evidence="4">Lactate/malate dehydrogenase C-terminal domain-containing protein</fullName>
    </recommendedName>
</protein>
<dbReference type="GO" id="GO:0016616">
    <property type="term" value="F:oxidoreductase activity, acting on the CH-OH group of donors, NAD or NADP as acceptor"/>
    <property type="evidence" value="ECO:0007669"/>
    <property type="project" value="InterPro"/>
</dbReference>
<dbReference type="SUPFAM" id="SSF56327">
    <property type="entry name" value="LDH C-terminal domain-like"/>
    <property type="match status" value="1"/>
</dbReference>
<dbReference type="InterPro" id="IPR010945">
    <property type="entry name" value="Malate_DH_type2"/>
</dbReference>
<evidence type="ECO:0000313" key="5">
    <source>
        <dbReference type="EMBL" id="CAH1406492.1"/>
    </source>
</evidence>
<dbReference type="SUPFAM" id="SSF51735">
    <property type="entry name" value="NAD(P)-binding Rossmann-fold domains"/>
    <property type="match status" value="1"/>
</dbReference>
<evidence type="ECO:0000256" key="1">
    <source>
        <dbReference type="ARBA" id="ARBA00009613"/>
    </source>
</evidence>
<dbReference type="PANTHER" id="PTHR23382">
    <property type="entry name" value="MALATE DEHYDROGENASE"/>
    <property type="match status" value="1"/>
</dbReference>
<dbReference type="InterPro" id="IPR015955">
    <property type="entry name" value="Lactate_DH/Glyco_Ohase_4_C"/>
</dbReference>
<feature type="compositionally biased region" description="Basic and acidic residues" evidence="3">
    <location>
        <begin position="421"/>
        <end position="437"/>
    </location>
</feature>
<comment type="similarity">
    <text evidence="1">Belongs to the LDH/MDH superfamily. MDH type 2 family.</text>
</comment>
<evidence type="ECO:0000256" key="3">
    <source>
        <dbReference type="SAM" id="MobiDB-lite"/>
    </source>
</evidence>
<dbReference type="Gene3D" id="3.90.110.10">
    <property type="entry name" value="Lactate dehydrogenase/glycoside hydrolase, family 4, C-terminal"/>
    <property type="match status" value="1"/>
</dbReference>
<keyword evidence="6" id="KW-1185">Reference proteome</keyword>
<keyword evidence="2" id="KW-0560">Oxidoreductase</keyword>
<organism evidence="5 6">
    <name type="scientific">Nezara viridula</name>
    <name type="common">Southern green stink bug</name>
    <name type="synonym">Cimex viridulus</name>
    <dbReference type="NCBI Taxonomy" id="85310"/>
    <lineage>
        <taxon>Eukaryota</taxon>
        <taxon>Metazoa</taxon>
        <taxon>Ecdysozoa</taxon>
        <taxon>Arthropoda</taxon>
        <taxon>Hexapoda</taxon>
        <taxon>Insecta</taxon>
        <taxon>Pterygota</taxon>
        <taxon>Neoptera</taxon>
        <taxon>Paraneoptera</taxon>
        <taxon>Hemiptera</taxon>
        <taxon>Heteroptera</taxon>
        <taxon>Panheteroptera</taxon>
        <taxon>Pentatomomorpha</taxon>
        <taxon>Pentatomoidea</taxon>
        <taxon>Pentatomidae</taxon>
        <taxon>Pentatominae</taxon>
        <taxon>Nezara</taxon>
    </lineage>
</organism>
<dbReference type="Proteomes" id="UP001152798">
    <property type="component" value="Chromosome 6"/>
</dbReference>
<dbReference type="GO" id="GO:0016615">
    <property type="term" value="F:malate dehydrogenase activity"/>
    <property type="evidence" value="ECO:0007669"/>
    <property type="project" value="InterPro"/>
</dbReference>
<dbReference type="Gene3D" id="3.40.50.720">
    <property type="entry name" value="NAD(P)-binding Rossmann-like Domain"/>
    <property type="match status" value="1"/>
</dbReference>
<dbReference type="InterPro" id="IPR036291">
    <property type="entry name" value="NAD(P)-bd_dom_sf"/>
</dbReference>
<evidence type="ECO:0000313" key="6">
    <source>
        <dbReference type="Proteomes" id="UP001152798"/>
    </source>
</evidence>
<dbReference type="OrthoDB" id="6628578at2759"/>
<evidence type="ECO:0000256" key="2">
    <source>
        <dbReference type="ARBA" id="ARBA00023002"/>
    </source>
</evidence>
<accession>A0A9P0HRM7</accession>
<dbReference type="GO" id="GO:0006108">
    <property type="term" value="P:malate metabolic process"/>
    <property type="evidence" value="ECO:0007669"/>
    <property type="project" value="InterPro"/>
</dbReference>
<sequence>MAQKTVIKELKRLRKEENPFFKDKETQMVDYQNKAVTIVGGSEDNEFLMGLLYELYSGQLYGDRSLVRVYLFDSKDNLEKAEFAYVSIWISDFILTSDPKRALKKSEYVIIHPNIKWDKELTREQIIIDNFPFFKTLAEQICEHCIPSVQILLIGIRCMVPFRLILALFLNKLPLSQVHAITRTVERAAASLISHKVECNSNEIQGVAVFGEDIVEVYNAWMQWSPACDADLIDLTTIKYGDPELGQWVEKREELREAMARLELPKGVEVIGVDPLNPNLDDKIDLPPLVVPKANAKSHLTAADFEGEQFLPCKEEGGFEEIEVEVKSHQTEEQRSTTTEETEDRMYNVVTPEQSENKQMDQNKESVDWQEWVKERYPIFDNEFKEHARGAFWEDFLKQGKTSATKFRESSKPWQCPLDSRPFEVPKDTKKPDPAPKLCSDWRRRVTTVIKDENFLKGTISKKCRNSLTGYAQAKGVINYIRKVLLAKKSVYTNEVVCSPGIYGIPEGLYSSFPVRIDANGSCKIIQGYYLSEMTLFRIRRMVKEVLDDYDLVFELFYYNPPQEAKDLWIMKDKHEQLPEEPMEVISEYQDELKAEEAEEE</sequence>
<feature type="region of interest" description="Disordered" evidence="3">
    <location>
        <begin position="418"/>
        <end position="437"/>
    </location>
</feature>
<evidence type="ECO:0000259" key="4">
    <source>
        <dbReference type="Pfam" id="PF02866"/>
    </source>
</evidence>
<feature type="domain" description="Lactate/malate dehydrogenase C-terminal" evidence="4">
    <location>
        <begin position="469"/>
        <end position="555"/>
    </location>
</feature>
<dbReference type="InterPro" id="IPR022383">
    <property type="entry name" value="Lactate/malate_DH_C"/>
</dbReference>
<dbReference type="EMBL" id="OV725082">
    <property type="protein sequence ID" value="CAH1406492.1"/>
    <property type="molecule type" value="Genomic_DNA"/>
</dbReference>